<evidence type="ECO:0000313" key="1">
    <source>
        <dbReference type="EMBL" id="KAI3767204.1"/>
    </source>
</evidence>
<sequence length="212" mass="24667">MSRFMSGYGMRVIIWVVHVFFTAYFSIVSSVSFFLPFPYQSLSRTPNPAIIGRCKRCKRRKIGEDYVPTVFDNFSANVVVGESTVNLGLWDTADYESSKLMMKQTQIFFLFSKLKDTDQFVLFISNEIELKTGTFTMKRKKLFQLVGKANSNLADVILKLGLFERSDIAWKDAKYAQIWEYLREEFELTQGFTTLDFKLKFVELACLYVPKF</sequence>
<gene>
    <name evidence="1" type="ORF">L2E82_17292</name>
</gene>
<name>A0ACB9F7I2_CICIN</name>
<evidence type="ECO:0000313" key="2">
    <source>
        <dbReference type="Proteomes" id="UP001055811"/>
    </source>
</evidence>
<accession>A0ACB9F7I2</accession>
<reference evidence="2" key="1">
    <citation type="journal article" date="2022" name="Mol. Ecol. Resour.">
        <title>The genomes of chicory, endive, great burdock and yacon provide insights into Asteraceae palaeo-polyploidization history and plant inulin production.</title>
        <authorList>
            <person name="Fan W."/>
            <person name="Wang S."/>
            <person name="Wang H."/>
            <person name="Wang A."/>
            <person name="Jiang F."/>
            <person name="Liu H."/>
            <person name="Zhao H."/>
            <person name="Xu D."/>
            <person name="Zhang Y."/>
        </authorList>
    </citation>
    <scope>NUCLEOTIDE SEQUENCE [LARGE SCALE GENOMIC DNA]</scope>
    <source>
        <strain evidence="2">cv. Punajuju</strain>
    </source>
</reference>
<reference evidence="1 2" key="2">
    <citation type="journal article" date="2022" name="Mol. Ecol. Resour.">
        <title>The genomes of chicory, endive, great burdock and yacon provide insights into Asteraceae paleo-polyploidization history and plant inulin production.</title>
        <authorList>
            <person name="Fan W."/>
            <person name="Wang S."/>
            <person name="Wang H."/>
            <person name="Wang A."/>
            <person name="Jiang F."/>
            <person name="Liu H."/>
            <person name="Zhao H."/>
            <person name="Xu D."/>
            <person name="Zhang Y."/>
        </authorList>
    </citation>
    <scope>NUCLEOTIDE SEQUENCE [LARGE SCALE GENOMIC DNA]</scope>
    <source>
        <strain evidence="2">cv. Punajuju</strain>
        <tissue evidence="1">Leaves</tissue>
    </source>
</reference>
<proteinExistence type="predicted"/>
<keyword evidence="2" id="KW-1185">Reference proteome</keyword>
<comment type="caution">
    <text evidence="1">The sequence shown here is derived from an EMBL/GenBank/DDBJ whole genome shotgun (WGS) entry which is preliminary data.</text>
</comment>
<protein>
    <submittedName>
        <fullName evidence="1">Uncharacterized protein</fullName>
    </submittedName>
</protein>
<dbReference type="EMBL" id="CM042011">
    <property type="protein sequence ID" value="KAI3767204.1"/>
    <property type="molecule type" value="Genomic_DNA"/>
</dbReference>
<organism evidence="1 2">
    <name type="scientific">Cichorium intybus</name>
    <name type="common">Chicory</name>
    <dbReference type="NCBI Taxonomy" id="13427"/>
    <lineage>
        <taxon>Eukaryota</taxon>
        <taxon>Viridiplantae</taxon>
        <taxon>Streptophyta</taxon>
        <taxon>Embryophyta</taxon>
        <taxon>Tracheophyta</taxon>
        <taxon>Spermatophyta</taxon>
        <taxon>Magnoliopsida</taxon>
        <taxon>eudicotyledons</taxon>
        <taxon>Gunneridae</taxon>
        <taxon>Pentapetalae</taxon>
        <taxon>asterids</taxon>
        <taxon>campanulids</taxon>
        <taxon>Asterales</taxon>
        <taxon>Asteraceae</taxon>
        <taxon>Cichorioideae</taxon>
        <taxon>Cichorieae</taxon>
        <taxon>Cichoriinae</taxon>
        <taxon>Cichorium</taxon>
    </lineage>
</organism>
<dbReference type="Proteomes" id="UP001055811">
    <property type="component" value="Linkage Group LG03"/>
</dbReference>